<dbReference type="InterPro" id="IPR036770">
    <property type="entry name" value="Ankyrin_rpt-contain_sf"/>
</dbReference>
<gene>
    <name evidence="5" type="ORF">HNP60_003772</name>
</gene>
<keyword evidence="1" id="KW-0677">Repeat</keyword>
<dbReference type="EMBL" id="JACHKA010000001">
    <property type="protein sequence ID" value="MBB5987798.1"/>
    <property type="molecule type" value="Genomic_DNA"/>
</dbReference>
<feature type="chain" id="PRO_5046074588" evidence="4">
    <location>
        <begin position="37"/>
        <end position="213"/>
    </location>
</feature>
<dbReference type="Proteomes" id="UP001138540">
    <property type="component" value="Unassembled WGS sequence"/>
</dbReference>
<dbReference type="Gene3D" id="1.25.40.20">
    <property type="entry name" value="Ankyrin repeat-containing domain"/>
    <property type="match status" value="1"/>
</dbReference>
<dbReference type="PANTHER" id="PTHR24171">
    <property type="entry name" value="ANKYRIN REPEAT DOMAIN-CONTAINING PROTEIN 39-RELATED"/>
    <property type="match status" value="1"/>
</dbReference>
<name>A0ABR6NKI5_9SPHN</name>
<evidence type="ECO:0000313" key="5">
    <source>
        <dbReference type="EMBL" id="MBB5987798.1"/>
    </source>
</evidence>
<feature type="signal peptide" evidence="4">
    <location>
        <begin position="1"/>
        <end position="36"/>
    </location>
</feature>
<organism evidence="5 6">
    <name type="scientific">Sphingobium lignivorans</name>
    <dbReference type="NCBI Taxonomy" id="2735886"/>
    <lineage>
        <taxon>Bacteria</taxon>
        <taxon>Pseudomonadati</taxon>
        <taxon>Pseudomonadota</taxon>
        <taxon>Alphaproteobacteria</taxon>
        <taxon>Sphingomonadales</taxon>
        <taxon>Sphingomonadaceae</taxon>
        <taxon>Sphingobium</taxon>
    </lineage>
</organism>
<feature type="repeat" description="ANK" evidence="3">
    <location>
        <begin position="75"/>
        <end position="107"/>
    </location>
</feature>
<dbReference type="SUPFAM" id="SSF48403">
    <property type="entry name" value="Ankyrin repeat"/>
    <property type="match status" value="1"/>
</dbReference>
<protein>
    <submittedName>
        <fullName evidence="5">Ankyrin repeat protein</fullName>
    </submittedName>
</protein>
<keyword evidence="2 3" id="KW-0040">ANK repeat</keyword>
<comment type="caution">
    <text evidence="5">The sequence shown here is derived from an EMBL/GenBank/DDBJ whole genome shotgun (WGS) entry which is preliminary data.</text>
</comment>
<dbReference type="PROSITE" id="PS50297">
    <property type="entry name" value="ANK_REP_REGION"/>
    <property type="match status" value="1"/>
</dbReference>
<dbReference type="PROSITE" id="PS50088">
    <property type="entry name" value="ANK_REPEAT"/>
    <property type="match status" value="2"/>
</dbReference>
<dbReference type="InterPro" id="IPR002110">
    <property type="entry name" value="Ankyrin_rpt"/>
</dbReference>
<proteinExistence type="predicted"/>
<keyword evidence="4" id="KW-0732">Signal</keyword>
<evidence type="ECO:0000313" key="6">
    <source>
        <dbReference type="Proteomes" id="UP001138540"/>
    </source>
</evidence>
<dbReference type="SMART" id="SM00248">
    <property type="entry name" value="ANK"/>
    <property type="match status" value="3"/>
</dbReference>
<sequence length="213" mass="22956">MIQLGRDLTMRPLARRAMAALAALIGLLLVAQPAAAQFSDSYKFLEAVRKSDNSKILEFLEQPGVTLVNTKDKTNGETALLITIGRRDLTMTNYLLARGARPDLTDNSGRSPLMLAVEKRFIEGAQRLLAQKANPNQPNGSGETPLIRAVHMRDLEMVRLLMNNGADPNRRDALAGMSALDYAKAGPPVGGLIEALTAKQSAPKDKAVQGPSL</sequence>
<keyword evidence="6" id="KW-1185">Reference proteome</keyword>
<feature type="repeat" description="ANK" evidence="3">
    <location>
        <begin position="141"/>
        <end position="173"/>
    </location>
</feature>
<reference evidence="5 6" key="1">
    <citation type="submission" date="2020-08" db="EMBL/GenBank/DDBJ databases">
        <title>Exploring microbial biodiversity for novel pathways involved in the catabolism of aromatic compounds derived from lignin.</title>
        <authorList>
            <person name="Elkins J."/>
        </authorList>
    </citation>
    <scope>NUCLEOTIDE SEQUENCE [LARGE SCALE GENOMIC DNA]</scope>
    <source>
        <strain evidence="5 6">B1D3A</strain>
    </source>
</reference>
<accession>A0ABR6NKI5</accession>
<dbReference type="PANTHER" id="PTHR24171:SF8">
    <property type="entry name" value="BRCA1-ASSOCIATED RING DOMAIN PROTEIN 1"/>
    <property type="match status" value="1"/>
</dbReference>
<dbReference type="Pfam" id="PF00023">
    <property type="entry name" value="Ank"/>
    <property type="match status" value="1"/>
</dbReference>
<evidence type="ECO:0000256" key="3">
    <source>
        <dbReference type="PROSITE-ProRule" id="PRU00023"/>
    </source>
</evidence>
<evidence type="ECO:0000256" key="2">
    <source>
        <dbReference type="ARBA" id="ARBA00023043"/>
    </source>
</evidence>
<dbReference type="Pfam" id="PF12796">
    <property type="entry name" value="Ank_2"/>
    <property type="match status" value="1"/>
</dbReference>
<evidence type="ECO:0000256" key="1">
    <source>
        <dbReference type="ARBA" id="ARBA00022737"/>
    </source>
</evidence>
<evidence type="ECO:0000256" key="4">
    <source>
        <dbReference type="SAM" id="SignalP"/>
    </source>
</evidence>